<dbReference type="EMBL" id="FNFC01000008">
    <property type="protein sequence ID" value="SDJ73531.1"/>
    <property type="molecule type" value="Genomic_DNA"/>
</dbReference>
<dbReference type="HAMAP" id="MF_00864">
    <property type="entry name" value="RNApol_arch_Rpo4"/>
    <property type="match status" value="1"/>
</dbReference>
<dbReference type="GO" id="GO:0006352">
    <property type="term" value="P:DNA-templated transcription initiation"/>
    <property type="evidence" value="ECO:0007669"/>
    <property type="project" value="InterPro"/>
</dbReference>
<dbReference type="InterPro" id="IPR010997">
    <property type="entry name" value="HRDC-like_sf"/>
</dbReference>
<dbReference type="InterPro" id="IPR044876">
    <property type="entry name" value="HRDC_dom_sf"/>
</dbReference>
<keyword evidence="1 2" id="KW-0240">DNA-directed RNA polymerase</keyword>
<gene>
    <name evidence="1" type="primary">rpo4</name>
    <name evidence="1" type="synonym">rpoF</name>
    <name evidence="2" type="ORF">SAMN05216226_10888</name>
</gene>
<comment type="subcellular location">
    <subcellularLocation>
        <location evidence="1">Cytoplasm</location>
    </subcellularLocation>
</comment>
<dbReference type="Proteomes" id="UP000198856">
    <property type="component" value="Unassembled WGS sequence"/>
</dbReference>
<evidence type="ECO:0000313" key="2">
    <source>
        <dbReference type="EMBL" id="SDJ73531.1"/>
    </source>
</evidence>
<keyword evidence="1" id="KW-0548">Nucleotidyltransferase</keyword>
<dbReference type="GO" id="GO:0005737">
    <property type="term" value="C:cytoplasm"/>
    <property type="evidence" value="ECO:0007669"/>
    <property type="project" value="UniProtKB-SubCell"/>
</dbReference>
<comment type="similarity">
    <text evidence="1">Belongs to the eukaryotic RPB4 RNA polymerase subunit family.</text>
</comment>
<reference evidence="2 3" key="1">
    <citation type="submission" date="2016-10" db="EMBL/GenBank/DDBJ databases">
        <authorList>
            <person name="de Groot N.N."/>
        </authorList>
    </citation>
    <scope>NUCLEOTIDE SEQUENCE [LARGE SCALE GENOMIC DNA]</scope>
    <source>
        <strain evidence="2 3">IBRC-M10015</strain>
    </source>
</reference>
<dbReference type="InterPro" id="IPR005574">
    <property type="entry name" value="Rpb4/RPC9"/>
</dbReference>
<dbReference type="InterPro" id="IPR010924">
    <property type="entry name" value="Rpo4"/>
</dbReference>
<protein>
    <recommendedName>
        <fullName evidence="1">DNA-directed RNA polymerase subunit Rpo4</fullName>
        <ecNumber evidence="1">2.7.7.6</ecNumber>
    </recommendedName>
    <alternativeName>
        <fullName evidence="1">DNA-directed RNA polymerase subunit F</fullName>
    </alternativeName>
</protein>
<dbReference type="Gene3D" id="1.10.150.80">
    <property type="entry name" value="HRDC domain"/>
    <property type="match status" value="1"/>
</dbReference>
<evidence type="ECO:0000313" key="3">
    <source>
        <dbReference type="Proteomes" id="UP000198856"/>
    </source>
</evidence>
<sequence>MPASYPPPGDSYSGGVPGNSDSAGIFRLIIYTGTNSEARPSDTTSEYLRQDPIMTIFKEKVDEEYLTVAETKEILERLEVERATDDEREMRYELARAIEHTNRFAELDPDDAREFADKLVDLEKVDEKTANKIVDLKPRDRDELRAVFAQERYSLSGDELDEILNVVNQYV</sequence>
<comment type="subunit">
    <text evidence="1">Part of the RNA polymerase complex. Forms a stalk with Rpo7 that extends from the main structure.</text>
</comment>
<dbReference type="GO" id="GO:0000166">
    <property type="term" value="F:nucleotide binding"/>
    <property type="evidence" value="ECO:0007669"/>
    <property type="project" value="InterPro"/>
</dbReference>
<organism evidence="2 3">
    <name type="scientific">Halovenus aranensis</name>
    <dbReference type="NCBI Taxonomy" id="890420"/>
    <lineage>
        <taxon>Archaea</taxon>
        <taxon>Methanobacteriati</taxon>
        <taxon>Methanobacteriota</taxon>
        <taxon>Stenosarchaea group</taxon>
        <taxon>Halobacteria</taxon>
        <taxon>Halobacteriales</taxon>
        <taxon>Haloarculaceae</taxon>
        <taxon>Halovenus</taxon>
    </lineage>
</organism>
<dbReference type="Gene3D" id="6.10.140.10">
    <property type="match status" value="1"/>
</dbReference>
<dbReference type="EC" id="2.7.7.6" evidence="1"/>
<dbReference type="PANTHER" id="PTHR39646">
    <property type="entry name" value="RNA POLYMERASE RPB4"/>
    <property type="match status" value="1"/>
</dbReference>
<accession>A0A1G8W5D1</accession>
<dbReference type="GO" id="GO:0000428">
    <property type="term" value="C:DNA-directed RNA polymerase complex"/>
    <property type="evidence" value="ECO:0007669"/>
    <property type="project" value="UniProtKB-KW"/>
</dbReference>
<keyword evidence="1" id="KW-0804">Transcription</keyword>
<evidence type="ECO:0000256" key="1">
    <source>
        <dbReference type="HAMAP-Rule" id="MF_00864"/>
    </source>
</evidence>
<keyword evidence="3" id="KW-1185">Reference proteome</keyword>
<keyword evidence="1" id="KW-0808">Transferase</keyword>
<keyword evidence="1" id="KW-0963">Cytoplasm</keyword>
<dbReference type="NCBIfam" id="NF011550">
    <property type="entry name" value="PRK14981.1-1"/>
    <property type="match status" value="1"/>
</dbReference>
<comment type="catalytic activity">
    <reaction evidence="1">
        <text>RNA(n) + a ribonucleoside 5'-triphosphate = RNA(n+1) + diphosphate</text>
        <dbReference type="Rhea" id="RHEA:21248"/>
        <dbReference type="Rhea" id="RHEA-COMP:14527"/>
        <dbReference type="Rhea" id="RHEA-COMP:17342"/>
        <dbReference type="ChEBI" id="CHEBI:33019"/>
        <dbReference type="ChEBI" id="CHEBI:61557"/>
        <dbReference type="ChEBI" id="CHEBI:140395"/>
        <dbReference type="EC" id="2.7.7.6"/>
    </reaction>
</comment>
<dbReference type="GO" id="GO:0003899">
    <property type="term" value="F:DNA-directed RNA polymerase activity"/>
    <property type="evidence" value="ECO:0007669"/>
    <property type="project" value="UniProtKB-UniRule"/>
</dbReference>
<proteinExistence type="inferred from homology"/>
<dbReference type="AlphaFoldDB" id="A0A1G8W5D1"/>
<name>A0A1G8W5D1_9EURY</name>
<dbReference type="Pfam" id="PF03874">
    <property type="entry name" value="RNA_pol_Rpb4"/>
    <property type="match status" value="1"/>
</dbReference>
<dbReference type="PANTHER" id="PTHR39646:SF1">
    <property type="entry name" value="DNA-DIRECTED RNA POLYMERASE SUBUNIT RPO4"/>
    <property type="match status" value="1"/>
</dbReference>
<comment type="function">
    <text evidence="1">DNA-dependent RNA polymerase (RNAP) catalyzes the transcription of DNA into RNA using the four ribonucleoside triphosphates as substrates. This subunit is less well bound than the others.</text>
</comment>
<dbReference type="STRING" id="890420.SAMN05216226_10888"/>
<dbReference type="SUPFAM" id="SSF47819">
    <property type="entry name" value="HRDC-like"/>
    <property type="match status" value="1"/>
</dbReference>